<feature type="transmembrane region" description="Helical" evidence="5">
    <location>
        <begin position="362"/>
        <end position="383"/>
    </location>
</feature>
<evidence type="ECO:0000313" key="8">
    <source>
        <dbReference type="Proteomes" id="UP000320593"/>
    </source>
</evidence>
<name>A0A562T8Y7_9HYPH</name>
<accession>A0A562T8Y7</accession>
<keyword evidence="2 5" id="KW-0812">Transmembrane</keyword>
<dbReference type="SUPFAM" id="SSF161098">
    <property type="entry name" value="MetI-like"/>
    <property type="match status" value="1"/>
</dbReference>
<organism evidence="7 8">
    <name type="scientific">Roseibium hamelinense</name>
    <dbReference type="NCBI Taxonomy" id="150831"/>
    <lineage>
        <taxon>Bacteria</taxon>
        <taxon>Pseudomonadati</taxon>
        <taxon>Pseudomonadota</taxon>
        <taxon>Alphaproteobacteria</taxon>
        <taxon>Hyphomicrobiales</taxon>
        <taxon>Stappiaceae</taxon>
        <taxon>Roseibium</taxon>
    </lineage>
</organism>
<dbReference type="RefSeq" id="WP_145342041.1">
    <property type="nucleotide sequence ID" value="NZ_SMLY01000075.1"/>
</dbReference>
<feature type="transmembrane region" description="Helical" evidence="5">
    <location>
        <begin position="307"/>
        <end position="328"/>
    </location>
</feature>
<dbReference type="AlphaFoldDB" id="A0A562T8Y7"/>
<keyword evidence="8" id="KW-1185">Reference proteome</keyword>
<dbReference type="Proteomes" id="UP000320593">
    <property type="component" value="Unassembled WGS sequence"/>
</dbReference>
<keyword evidence="3 5" id="KW-1133">Transmembrane helix</keyword>
<dbReference type="EMBL" id="VLLF01000003">
    <property type="protein sequence ID" value="TWI89426.1"/>
    <property type="molecule type" value="Genomic_DNA"/>
</dbReference>
<dbReference type="OrthoDB" id="9766870at2"/>
<gene>
    <name evidence="7" type="ORF">JM93_01629</name>
</gene>
<dbReference type="InterPro" id="IPR000515">
    <property type="entry name" value="MetI-like"/>
</dbReference>
<feature type="domain" description="ABC transmembrane type-1" evidence="6">
    <location>
        <begin position="188"/>
        <end position="384"/>
    </location>
</feature>
<feature type="transmembrane region" description="Helical" evidence="5">
    <location>
        <begin position="58"/>
        <end position="80"/>
    </location>
</feature>
<keyword evidence="4 5" id="KW-0472">Membrane</keyword>
<dbReference type="PROSITE" id="PS50928">
    <property type="entry name" value="ABC_TM1"/>
    <property type="match status" value="1"/>
</dbReference>
<dbReference type="CDD" id="cd06261">
    <property type="entry name" value="TM_PBP2"/>
    <property type="match status" value="1"/>
</dbReference>
<reference evidence="7 8" key="1">
    <citation type="submission" date="2019-07" db="EMBL/GenBank/DDBJ databases">
        <title>Genomic Encyclopedia of Archaeal and Bacterial Type Strains, Phase II (KMG-II): from individual species to whole genera.</title>
        <authorList>
            <person name="Goeker M."/>
        </authorList>
    </citation>
    <scope>NUCLEOTIDE SEQUENCE [LARGE SCALE GENOMIC DNA]</scope>
    <source>
        <strain evidence="7 8">ATCC BAA-252</strain>
    </source>
</reference>
<protein>
    <submittedName>
        <fullName evidence="7">Peptide/nickel transport system permease protein</fullName>
    </submittedName>
</protein>
<feature type="transmembrane region" description="Helical" evidence="5">
    <location>
        <begin position="194"/>
        <end position="218"/>
    </location>
</feature>
<comment type="subcellular location">
    <subcellularLocation>
        <location evidence="1 5">Cell membrane</location>
        <topology evidence="1 5">Multi-pass membrane protein</topology>
    </subcellularLocation>
</comment>
<feature type="transmembrane region" description="Helical" evidence="5">
    <location>
        <begin position="255"/>
        <end position="276"/>
    </location>
</feature>
<evidence type="ECO:0000256" key="1">
    <source>
        <dbReference type="ARBA" id="ARBA00004651"/>
    </source>
</evidence>
<dbReference type="Gene3D" id="1.10.3720.10">
    <property type="entry name" value="MetI-like"/>
    <property type="match status" value="1"/>
</dbReference>
<sequence length="395" mass="44469">MSDVFDPKKPVDEHRAEHYVDPRPFNPETVEELSEEQERYYQASQWQIMWWKFKRHKLAVWSGVILILFYLCVPFAEVIAPYTPNTRDSQHLYAPPQPVHLFHEGEFVGPFVYGMKSEIDMTNLKWVFTPNYDDVQPIRFFCSGDPYEFWGLFDADFHLFCPAEGGSLFLLGTDRLGRDQLSGLIYGARLSLTVGLIGVAISIILGLFFGGLAGYFGGFVDSAIQRLIEIMRSLPELPLWMALSAALPVTWNPVWIYFGLTVILGLLDWPGLARAVRSKLLSLREEEYAKAAVLMGAKPKRVITRHLLPGFTSHIIASASLSIPSMILGETALSFLNLGLRRPSVSWGVLLNEAQNISVVTVYPWLMAPVIPIIIVVLAFNFLGDGLRDAADPYK</sequence>
<keyword evidence="5" id="KW-0813">Transport</keyword>
<dbReference type="PANTHER" id="PTHR43839:SF3">
    <property type="entry name" value="OLIGOPEPTIDE ABC TRANSPORTER, PERMEASE PROTEIN"/>
    <property type="match status" value="1"/>
</dbReference>
<proteinExistence type="inferred from homology"/>
<dbReference type="GO" id="GO:0005886">
    <property type="term" value="C:plasma membrane"/>
    <property type="evidence" value="ECO:0007669"/>
    <property type="project" value="UniProtKB-SubCell"/>
</dbReference>
<evidence type="ECO:0000256" key="2">
    <source>
        <dbReference type="ARBA" id="ARBA00022692"/>
    </source>
</evidence>
<evidence type="ECO:0000256" key="5">
    <source>
        <dbReference type="RuleBase" id="RU363032"/>
    </source>
</evidence>
<dbReference type="Pfam" id="PF12911">
    <property type="entry name" value="OppC_N"/>
    <property type="match status" value="1"/>
</dbReference>
<dbReference type="InterPro" id="IPR035906">
    <property type="entry name" value="MetI-like_sf"/>
</dbReference>
<evidence type="ECO:0000256" key="3">
    <source>
        <dbReference type="ARBA" id="ARBA00022989"/>
    </source>
</evidence>
<comment type="caution">
    <text evidence="7">The sequence shown here is derived from an EMBL/GenBank/DDBJ whole genome shotgun (WGS) entry which is preliminary data.</text>
</comment>
<evidence type="ECO:0000256" key="4">
    <source>
        <dbReference type="ARBA" id="ARBA00023136"/>
    </source>
</evidence>
<dbReference type="GO" id="GO:0055085">
    <property type="term" value="P:transmembrane transport"/>
    <property type="evidence" value="ECO:0007669"/>
    <property type="project" value="InterPro"/>
</dbReference>
<dbReference type="InterPro" id="IPR025966">
    <property type="entry name" value="OppC_N"/>
</dbReference>
<evidence type="ECO:0000259" key="6">
    <source>
        <dbReference type="PROSITE" id="PS50928"/>
    </source>
</evidence>
<comment type="similarity">
    <text evidence="5">Belongs to the binding-protein-dependent transport system permease family.</text>
</comment>
<dbReference type="Pfam" id="PF00528">
    <property type="entry name" value="BPD_transp_1"/>
    <property type="match status" value="1"/>
</dbReference>
<dbReference type="PANTHER" id="PTHR43839">
    <property type="entry name" value="OPPC IN A BINDING PROTEIN-DEPENDENT TRANSPORT SYSTEM"/>
    <property type="match status" value="1"/>
</dbReference>
<evidence type="ECO:0000313" key="7">
    <source>
        <dbReference type="EMBL" id="TWI89426.1"/>
    </source>
</evidence>